<protein>
    <recommendedName>
        <fullName evidence="3">Vacuolar protein sorting-associated protein 54</fullName>
    </recommendedName>
</protein>
<evidence type="ECO:0000259" key="13">
    <source>
        <dbReference type="Pfam" id="PF10475"/>
    </source>
</evidence>
<evidence type="ECO:0000256" key="7">
    <source>
        <dbReference type="ARBA" id="ARBA00023034"/>
    </source>
</evidence>
<evidence type="ECO:0000256" key="4">
    <source>
        <dbReference type="ARBA" id="ARBA00022448"/>
    </source>
</evidence>
<keyword evidence="6" id="KW-0653">Protein transport</keyword>
<dbReference type="GO" id="GO:0006896">
    <property type="term" value="P:Golgi to vacuole transport"/>
    <property type="evidence" value="ECO:0007669"/>
    <property type="project" value="TreeGrafter"/>
</dbReference>
<dbReference type="GO" id="GO:0005829">
    <property type="term" value="C:cytosol"/>
    <property type="evidence" value="ECO:0007669"/>
    <property type="project" value="GOC"/>
</dbReference>
<dbReference type="FunCoup" id="A0A7J8E554">
    <property type="interactions" value="2435"/>
</dbReference>
<proteinExistence type="inferred from homology"/>
<dbReference type="EMBL" id="JACASF010000015">
    <property type="protein sequence ID" value="KAF6430490.1"/>
    <property type="molecule type" value="Genomic_DNA"/>
</dbReference>
<dbReference type="InterPro" id="IPR019515">
    <property type="entry name" value="VPS54_N"/>
</dbReference>
<evidence type="ECO:0000256" key="11">
    <source>
        <dbReference type="SAM" id="MobiDB-lite"/>
    </source>
</evidence>
<feature type="compositionally biased region" description="Low complexity" evidence="11">
    <location>
        <begin position="558"/>
        <end position="573"/>
    </location>
</feature>
<evidence type="ECO:0000259" key="12">
    <source>
        <dbReference type="Pfam" id="PF07928"/>
    </source>
</evidence>
<comment type="function">
    <text evidence="9">Acts as a component of the GARP complex that is involved in retrograde transport from early and late endosomes to the trans-Golgi network (TGN). The GARP complex is required for the maintenance of the cycling of mannose 6-phosphate receptors between the TGN and endosomes, this cycling is necessary for proper lysosomal sorting of acid hydrolases such as CTSD. Within the GARP complex, required to tether the complex to the TGN. Not involved in endocytic recycling.</text>
</comment>
<dbReference type="GO" id="GO:0042147">
    <property type="term" value="P:retrograde transport, endosome to Golgi"/>
    <property type="evidence" value="ECO:0007669"/>
    <property type="project" value="InterPro"/>
</dbReference>
<keyword evidence="4" id="KW-0813">Transport</keyword>
<dbReference type="InterPro" id="IPR039745">
    <property type="entry name" value="Vps54"/>
</dbReference>
<evidence type="ECO:0000256" key="9">
    <source>
        <dbReference type="ARBA" id="ARBA00058043"/>
    </source>
</evidence>
<dbReference type="GO" id="GO:0015031">
    <property type="term" value="P:protein transport"/>
    <property type="evidence" value="ECO:0007669"/>
    <property type="project" value="UniProtKB-KW"/>
</dbReference>
<feature type="domain" description="Vacuolar protein sorting-associated protein 54 N-terminal" evidence="13">
    <location>
        <begin position="207"/>
        <end position="364"/>
    </location>
</feature>
<feature type="region of interest" description="Disordered" evidence="11">
    <location>
        <begin position="533"/>
        <end position="578"/>
    </location>
</feature>
<dbReference type="GO" id="GO:0019905">
    <property type="term" value="F:syntaxin binding"/>
    <property type="evidence" value="ECO:0007669"/>
    <property type="project" value="TreeGrafter"/>
</dbReference>
<dbReference type="Proteomes" id="UP000550707">
    <property type="component" value="Unassembled WGS sequence"/>
</dbReference>
<dbReference type="FunFam" id="1.20.1280.130:FF:000001">
    <property type="entry name" value="Vacuolar protein sorting-associated protein 54"/>
    <property type="match status" value="1"/>
</dbReference>
<name>A0A7J8E554_MOLMO</name>
<evidence type="ECO:0000256" key="3">
    <source>
        <dbReference type="ARBA" id="ARBA00017665"/>
    </source>
</evidence>
<keyword evidence="15" id="KW-1185">Reference proteome</keyword>
<evidence type="ECO:0000256" key="2">
    <source>
        <dbReference type="ARBA" id="ARBA00009150"/>
    </source>
</evidence>
<dbReference type="GO" id="GO:0000938">
    <property type="term" value="C:GARP complex"/>
    <property type="evidence" value="ECO:0007669"/>
    <property type="project" value="InterPro"/>
</dbReference>
<evidence type="ECO:0000256" key="10">
    <source>
        <dbReference type="ARBA" id="ARBA00063265"/>
    </source>
</evidence>
<organism evidence="14 15">
    <name type="scientific">Molossus molossus</name>
    <name type="common">Pallas' mastiff bat</name>
    <name type="synonym">Vespertilio molossus</name>
    <dbReference type="NCBI Taxonomy" id="27622"/>
    <lineage>
        <taxon>Eukaryota</taxon>
        <taxon>Metazoa</taxon>
        <taxon>Chordata</taxon>
        <taxon>Craniata</taxon>
        <taxon>Vertebrata</taxon>
        <taxon>Euteleostomi</taxon>
        <taxon>Mammalia</taxon>
        <taxon>Eutheria</taxon>
        <taxon>Laurasiatheria</taxon>
        <taxon>Chiroptera</taxon>
        <taxon>Yangochiroptera</taxon>
        <taxon>Molossidae</taxon>
        <taxon>Molossus</taxon>
    </lineage>
</organism>
<reference evidence="14 15" key="1">
    <citation type="journal article" date="2020" name="Nature">
        <title>Six reference-quality genomes reveal evolution of bat adaptations.</title>
        <authorList>
            <person name="Jebb D."/>
            <person name="Huang Z."/>
            <person name="Pippel M."/>
            <person name="Hughes G.M."/>
            <person name="Lavrichenko K."/>
            <person name="Devanna P."/>
            <person name="Winkler S."/>
            <person name="Jermiin L.S."/>
            <person name="Skirmuntt E.C."/>
            <person name="Katzourakis A."/>
            <person name="Burkitt-Gray L."/>
            <person name="Ray D.A."/>
            <person name="Sullivan K.A.M."/>
            <person name="Roscito J.G."/>
            <person name="Kirilenko B.M."/>
            <person name="Davalos L.M."/>
            <person name="Corthals A.P."/>
            <person name="Power M.L."/>
            <person name="Jones G."/>
            <person name="Ransome R.D."/>
            <person name="Dechmann D.K.N."/>
            <person name="Locatelli A.G."/>
            <person name="Puechmaille S.J."/>
            <person name="Fedrigo O."/>
            <person name="Jarvis E.D."/>
            <person name="Hiller M."/>
            <person name="Vernes S.C."/>
            <person name="Myers E.W."/>
            <person name="Teeling E.C."/>
        </authorList>
    </citation>
    <scope>NUCLEOTIDE SEQUENCE [LARGE SCALE GENOMIC DNA]</scope>
    <source>
        <strain evidence="14">MMolMol1</strain>
        <tissue evidence="14">Muscle</tissue>
    </source>
</reference>
<dbReference type="PANTHER" id="PTHR12965:SF0">
    <property type="entry name" value="VACUOLAR PROTEIN SORTING-ASSOCIATED PROTEIN 54"/>
    <property type="match status" value="1"/>
</dbReference>
<gene>
    <name evidence="14" type="ORF">HJG59_019424</name>
</gene>
<comment type="subcellular location">
    <subcellularLocation>
        <location evidence="1">Golgi apparatus</location>
        <location evidence="1">trans-Golgi network</location>
    </subcellularLocation>
</comment>
<comment type="caution">
    <text evidence="14">The sequence shown here is derived from an EMBL/GenBank/DDBJ whole genome shotgun (WGS) entry which is preliminary data.</text>
</comment>
<keyword evidence="5" id="KW-0597">Phosphoprotein</keyword>
<sequence length="977" mass="110583">MASSHSSSPVPQGSSSDVFVKKEVDSTKHIRPVQSLPDVCPKEPTGDSNSLCVAPSLVTDQHRWTIYHSKVNLPAALNDPRLAKRESDFFTKTWGLDFVDTEVIPSFYLPQISKEHFTVYQQEISQREKIHERCKNICPPKDTFDRTLLHTHDKSRTDLEQVPKIFMKPDFALDDSLTFNSVLPWSHFNTAGGKGNRDAASSKLLQEKLSHYLDIVEVNIAHQISLRSEAFFHAMTSQHELQDYLKKTSQAVKMLRDKIAQIDKVMCEGSLHILRLALSRNNCVKVYNKLKLMATVHQTQPTVQVLLSASEFVGALDLIATTQEVLQQELQGIHSFRHLGSQLCELEKLIDKMMIAEFSTYCHNDLNRPLEDDCQILEEERLVSLLFGLLKQRKLNFLEIYSEEMIITAKNIIKQCVINKVSQVEELDTDAVTKLADQMRMLNFPQWFDLLKDIFSKFTVFLQRVKATLNIIHSVVLSVLDKNQRTRELEEVSQQKNAAKDNSLDTEVAYLIHEGIFISDAFSENELTPIAIDTTSQRNASPNSEPCSSDSVSEPECTTDSSSSKEQTSSSATPGGVDIMANEDMKLTDLELGKLANNIQELLYSASDICHDRAVKFLMSRAKDGFLEKLNSMEFITLSRLMETFILDTEQICGRKSMSLLGALQSQANKFVNRFHEERKTKLSLLLDNERWKQADVPAEFQELVDSLSDGKITLPEKKSGATEERKPAEVLIVEGQQYAVVGTVLLLIRIILEYCQCVDNIPSVTTDMLTRLSDLLKYFNSRSCQLVLGAGALQVVGLKTITTKNLALSSRCLQLIVHYLPVIRAHFAARLQPKQYSMLRHFDHITKDYHDHIAEISAKLVAIMDSLFDKLLSKYEVKAPVPSACFRNICKQMTKMHEAIIDLLPEEQTQMLFLRINASYKLHLKKQLSHLNVINDGGPQNGLVTADVAFYTGNLQALKGLKDLDLNMAEIWEQKR</sequence>
<evidence type="ECO:0000256" key="5">
    <source>
        <dbReference type="ARBA" id="ARBA00022553"/>
    </source>
</evidence>
<comment type="similarity">
    <text evidence="2">Belongs to the VPS54 family.</text>
</comment>
<feature type="domain" description="Vacuolar protein sorting-associated protein 54 C-terminal" evidence="12">
    <location>
        <begin position="737"/>
        <end position="866"/>
    </location>
</feature>
<dbReference type="PANTHER" id="PTHR12965">
    <property type="entry name" value="VACUOLAR PROTEIN SORTING 54"/>
    <property type="match status" value="1"/>
</dbReference>
<evidence type="ECO:0000256" key="6">
    <source>
        <dbReference type="ARBA" id="ARBA00022927"/>
    </source>
</evidence>
<dbReference type="Pfam" id="PF07928">
    <property type="entry name" value="Vps54"/>
    <property type="match status" value="1"/>
</dbReference>
<evidence type="ECO:0000313" key="14">
    <source>
        <dbReference type="EMBL" id="KAF6430490.1"/>
    </source>
</evidence>
<evidence type="ECO:0000313" key="15">
    <source>
        <dbReference type="Proteomes" id="UP000550707"/>
    </source>
</evidence>
<keyword evidence="8" id="KW-0175">Coiled coil</keyword>
<dbReference type="Pfam" id="PF10475">
    <property type="entry name" value="Vps54_N"/>
    <property type="match status" value="1"/>
</dbReference>
<dbReference type="InParanoid" id="A0A7J8E554"/>
<dbReference type="AlphaFoldDB" id="A0A7J8E554"/>
<dbReference type="Gene3D" id="1.20.1280.130">
    <property type="match status" value="1"/>
</dbReference>
<feature type="compositionally biased region" description="Polar residues" evidence="11">
    <location>
        <begin position="533"/>
        <end position="552"/>
    </location>
</feature>
<keyword evidence="7" id="KW-0333">Golgi apparatus</keyword>
<evidence type="ECO:0000256" key="8">
    <source>
        <dbReference type="ARBA" id="ARBA00023054"/>
    </source>
</evidence>
<accession>A0A7J8E554</accession>
<dbReference type="InterPro" id="IPR012501">
    <property type="entry name" value="Vps54_C"/>
</dbReference>
<evidence type="ECO:0000256" key="1">
    <source>
        <dbReference type="ARBA" id="ARBA00004601"/>
    </source>
</evidence>
<dbReference type="OrthoDB" id="10259024at2759"/>
<dbReference type="Gene3D" id="6.10.250.860">
    <property type="match status" value="1"/>
</dbReference>
<comment type="subunit">
    <text evidence="10">Component of the Golgi-associated retrograde protein (GARP) complex, also called VFT (VPS fifty-three) complex, composed of VPS51, VPS52, VPS53 and VPS54. EIPR1 interacts with GARP complex and mediates its recruitment to the trans-Golgi network. Interacts with VPS51 in an EIPR1-independent manner.</text>
</comment>